<dbReference type="PRINTS" id="PR00035">
    <property type="entry name" value="HTHGNTR"/>
</dbReference>
<dbReference type="EMBL" id="JACXWY010000003">
    <property type="protein sequence ID" value="MBD3845282.1"/>
    <property type="molecule type" value="Genomic_DNA"/>
</dbReference>
<keyword evidence="1" id="KW-0805">Transcription regulation</keyword>
<keyword evidence="2" id="KW-0238">DNA-binding</keyword>
<dbReference type="GO" id="GO:0003700">
    <property type="term" value="F:DNA-binding transcription factor activity"/>
    <property type="evidence" value="ECO:0007669"/>
    <property type="project" value="InterPro"/>
</dbReference>
<proteinExistence type="predicted"/>
<dbReference type="Gene3D" id="1.10.10.10">
    <property type="entry name" value="Winged helix-like DNA-binding domain superfamily/Winged helix DNA-binding domain"/>
    <property type="match status" value="1"/>
</dbReference>
<dbReference type="Gene3D" id="3.40.1410.10">
    <property type="entry name" value="Chorismate lyase-like"/>
    <property type="match status" value="1"/>
</dbReference>
<dbReference type="AlphaFoldDB" id="A0A927E6V5"/>
<dbReference type="InterPro" id="IPR028978">
    <property type="entry name" value="Chorismate_lyase_/UTRA_dom_sf"/>
</dbReference>
<evidence type="ECO:0000313" key="6">
    <source>
        <dbReference type="Proteomes" id="UP000619295"/>
    </source>
</evidence>
<dbReference type="InterPro" id="IPR036390">
    <property type="entry name" value="WH_DNA-bd_sf"/>
</dbReference>
<feature type="domain" description="HTH gntR-type" evidence="4">
    <location>
        <begin position="9"/>
        <end position="77"/>
    </location>
</feature>
<dbReference type="SMART" id="SM00345">
    <property type="entry name" value="HTH_GNTR"/>
    <property type="match status" value="1"/>
</dbReference>
<dbReference type="PANTHER" id="PTHR44846:SF1">
    <property type="entry name" value="MANNOSYL-D-GLYCERATE TRANSPORT_METABOLISM SYSTEM REPRESSOR MNGR-RELATED"/>
    <property type="match status" value="1"/>
</dbReference>
<dbReference type="RefSeq" id="WP_162737860.1">
    <property type="nucleotide sequence ID" value="NZ_JACXWY010000003.1"/>
</dbReference>
<dbReference type="Proteomes" id="UP000619295">
    <property type="component" value="Unassembled WGS sequence"/>
</dbReference>
<reference evidence="5" key="1">
    <citation type="submission" date="2020-09" db="EMBL/GenBank/DDBJ databases">
        <title>Bosea spartocytisi sp. nov. a root nodule endophyte of Spartocytisus supranubius in the high mountain ecosystem fo the Teide National Park (Canary Islands, Spain).</title>
        <authorList>
            <person name="Pulido-Suarez L."/>
            <person name="Peix A."/>
            <person name="Igual J.M."/>
            <person name="Socas-Perez N."/>
            <person name="Velazquez E."/>
            <person name="Flores-Felix J.D."/>
            <person name="Leon-Barrios M."/>
        </authorList>
    </citation>
    <scope>NUCLEOTIDE SEQUENCE</scope>
    <source>
        <strain evidence="5">SSUT16</strain>
    </source>
</reference>
<protein>
    <submittedName>
        <fullName evidence="5">GntR family transcriptional regulator</fullName>
    </submittedName>
</protein>
<evidence type="ECO:0000259" key="4">
    <source>
        <dbReference type="PROSITE" id="PS50949"/>
    </source>
</evidence>
<dbReference type="SMART" id="SM00866">
    <property type="entry name" value="UTRA"/>
    <property type="match status" value="1"/>
</dbReference>
<organism evidence="5 6">
    <name type="scientific">Bosea spartocytisi</name>
    <dbReference type="NCBI Taxonomy" id="2773451"/>
    <lineage>
        <taxon>Bacteria</taxon>
        <taxon>Pseudomonadati</taxon>
        <taxon>Pseudomonadota</taxon>
        <taxon>Alphaproteobacteria</taxon>
        <taxon>Hyphomicrobiales</taxon>
        <taxon>Boseaceae</taxon>
        <taxon>Bosea</taxon>
    </lineage>
</organism>
<dbReference type="GO" id="GO:0045892">
    <property type="term" value="P:negative regulation of DNA-templated transcription"/>
    <property type="evidence" value="ECO:0007669"/>
    <property type="project" value="TreeGrafter"/>
</dbReference>
<dbReference type="Pfam" id="PF07702">
    <property type="entry name" value="UTRA"/>
    <property type="match status" value="1"/>
</dbReference>
<keyword evidence="3" id="KW-0804">Transcription</keyword>
<dbReference type="PROSITE" id="PS50949">
    <property type="entry name" value="HTH_GNTR"/>
    <property type="match status" value="1"/>
</dbReference>
<dbReference type="CDD" id="cd07377">
    <property type="entry name" value="WHTH_GntR"/>
    <property type="match status" value="1"/>
</dbReference>
<evidence type="ECO:0000256" key="1">
    <source>
        <dbReference type="ARBA" id="ARBA00023015"/>
    </source>
</evidence>
<gene>
    <name evidence="5" type="ORF">IED13_06210</name>
</gene>
<dbReference type="InterPro" id="IPR011663">
    <property type="entry name" value="UTRA"/>
</dbReference>
<dbReference type="InterPro" id="IPR050679">
    <property type="entry name" value="Bact_HTH_transcr_reg"/>
</dbReference>
<evidence type="ECO:0000256" key="3">
    <source>
        <dbReference type="ARBA" id="ARBA00023163"/>
    </source>
</evidence>
<keyword evidence="6" id="KW-1185">Reference proteome</keyword>
<comment type="caution">
    <text evidence="5">The sequence shown here is derived from an EMBL/GenBank/DDBJ whole genome shotgun (WGS) entry which is preliminary data.</text>
</comment>
<dbReference type="InterPro" id="IPR036388">
    <property type="entry name" value="WH-like_DNA-bd_sf"/>
</dbReference>
<dbReference type="InterPro" id="IPR000524">
    <property type="entry name" value="Tscrpt_reg_HTH_GntR"/>
</dbReference>
<name>A0A927E6V5_9HYPH</name>
<dbReference type="SUPFAM" id="SSF46785">
    <property type="entry name" value="Winged helix' DNA-binding domain"/>
    <property type="match status" value="1"/>
</dbReference>
<accession>A0A927E6V5</accession>
<evidence type="ECO:0000256" key="2">
    <source>
        <dbReference type="ARBA" id="ARBA00023125"/>
    </source>
</evidence>
<dbReference type="PANTHER" id="PTHR44846">
    <property type="entry name" value="MANNOSYL-D-GLYCERATE TRANSPORT/METABOLISM SYSTEM REPRESSOR MNGR-RELATED"/>
    <property type="match status" value="1"/>
</dbReference>
<dbReference type="GO" id="GO:0003677">
    <property type="term" value="F:DNA binding"/>
    <property type="evidence" value="ECO:0007669"/>
    <property type="project" value="UniProtKB-KW"/>
</dbReference>
<evidence type="ECO:0000313" key="5">
    <source>
        <dbReference type="EMBL" id="MBD3845282.1"/>
    </source>
</evidence>
<dbReference type="Pfam" id="PF00392">
    <property type="entry name" value="GntR"/>
    <property type="match status" value="1"/>
</dbReference>
<dbReference type="SUPFAM" id="SSF64288">
    <property type="entry name" value="Chorismate lyase-like"/>
    <property type="match status" value="1"/>
</dbReference>
<sequence length="248" mass="27275">MSKPLKRVKPIYVEAQDYILDLIGGPDYGPGDRIPSERTLADTLGINRMTVRKAIDRLVERNVLERNGTSGTRIPLVQVSRPIDAPASLGITRIIRNAGGEPGSKLLHFGEEGASESVARRLEVPPGSELIMARRLRSVNDEAFCIETSYLPAQRVPGLSAEDLLGGQSLYELLRQRYDIEISIRDREISVGTATEREAQLLALAPGSPTLVLRIVARDGDGRPIEYMRSINHPHHVVFRSAALPAQT</sequence>